<dbReference type="AlphaFoldDB" id="A0AAN6WQE3"/>
<organism evidence="3 4">
    <name type="scientific">Podospora australis</name>
    <dbReference type="NCBI Taxonomy" id="1536484"/>
    <lineage>
        <taxon>Eukaryota</taxon>
        <taxon>Fungi</taxon>
        <taxon>Dikarya</taxon>
        <taxon>Ascomycota</taxon>
        <taxon>Pezizomycotina</taxon>
        <taxon>Sordariomycetes</taxon>
        <taxon>Sordariomycetidae</taxon>
        <taxon>Sordariales</taxon>
        <taxon>Podosporaceae</taxon>
        <taxon>Podospora</taxon>
    </lineage>
</organism>
<evidence type="ECO:0000313" key="4">
    <source>
        <dbReference type="Proteomes" id="UP001302126"/>
    </source>
</evidence>
<gene>
    <name evidence="3" type="ORF">QBC35DRAFT_466432</name>
</gene>
<reference evidence="3" key="1">
    <citation type="journal article" date="2023" name="Mol. Phylogenet. Evol.">
        <title>Genome-scale phylogeny and comparative genomics of the fungal order Sordariales.</title>
        <authorList>
            <person name="Hensen N."/>
            <person name="Bonometti L."/>
            <person name="Westerberg I."/>
            <person name="Brannstrom I.O."/>
            <person name="Guillou S."/>
            <person name="Cros-Aarteil S."/>
            <person name="Calhoun S."/>
            <person name="Haridas S."/>
            <person name="Kuo A."/>
            <person name="Mondo S."/>
            <person name="Pangilinan J."/>
            <person name="Riley R."/>
            <person name="LaButti K."/>
            <person name="Andreopoulos B."/>
            <person name="Lipzen A."/>
            <person name="Chen C."/>
            <person name="Yan M."/>
            <person name="Daum C."/>
            <person name="Ng V."/>
            <person name="Clum A."/>
            <person name="Steindorff A."/>
            <person name="Ohm R.A."/>
            <person name="Martin F."/>
            <person name="Silar P."/>
            <person name="Natvig D.O."/>
            <person name="Lalanne C."/>
            <person name="Gautier V."/>
            <person name="Ament-Velasquez S.L."/>
            <person name="Kruys A."/>
            <person name="Hutchinson M.I."/>
            <person name="Powell A.J."/>
            <person name="Barry K."/>
            <person name="Miller A.N."/>
            <person name="Grigoriev I.V."/>
            <person name="Debuchy R."/>
            <person name="Gladieux P."/>
            <person name="Hiltunen Thoren M."/>
            <person name="Johannesson H."/>
        </authorList>
    </citation>
    <scope>NUCLEOTIDE SEQUENCE</scope>
    <source>
        <strain evidence="3">PSN309</strain>
    </source>
</reference>
<dbReference type="Proteomes" id="UP001302126">
    <property type="component" value="Unassembled WGS sequence"/>
</dbReference>
<dbReference type="PANTHER" id="PTHR10039:SF14">
    <property type="entry name" value="NACHT DOMAIN-CONTAINING PROTEIN"/>
    <property type="match status" value="1"/>
</dbReference>
<comment type="caution">
    <text evidence="3">The sequence shown here is derived from an EMBL/GenBank/DDBJ whole genome shotgun (WGS) entry which is preliminary data.</text>
</comment>
<sequence length="198" mass="22094">MADPLSLAGSIVGIVGLADRVFRITFKYGRTVKGARDDIAALADEMSDLAALLRRLEALAHAFEGERNRTLPKTPDADELRAKIGQMSDLFSQTFIVIDGLDECDDRTGDVMDSLIELAGYTTKVSLAVFSRKHHDIESRLIPEGFQDISIAAHSDDVRHYVSTELEVRIQKQQLRFTDMDIRSEILETMFEGAKGMF</sequence>
<dbReference type="InterPro" id="IPR056884">
    <property type="entry name" value="NPHP3-like_N"/>
</dbReference>
<evidence type="ECO:0000256" key="1">
    <source>
        <dbReference type="ARBA" id="ARBA00022737"/>
    </source>
</evidence>
<reference evidence="3" key="2">
    <citation type="submission" date="2023-05" db="EMBL/GenBank/DDBJ databases">
        <authorList>
            <consortium name="Lawrence Berkeley National Laboratory"/>
            <person name="Steindorff A."/>
            <person name="Hensen N."/>
            <person name="Bonometti L."/>
            <person name="Westerberg I."/>
            <person name="Brannstrom I.O."/>
            <person name="Guillou S."/>
            <person name="Cros-Aarteil S."/>
            <person name="Calhoun S."/>
            <person name="Haridas S."/>
            <person name="Kuo A."/>
            <person name="Mondo S."/>
            <person name="Pangilinan J."/>
            <person name="Riley R."/>
            <person name="Labutti K."/>
            <person name="Andreopoulos B."/>
            <person name="Lipzen A."/>
            <person name="Chen C."/>
            <person name="Yanf M."/>
            <person name="Daum C."/>
            <person name="Ng V."/>
            <person name="Clum A."/>
            <person name="Ohm R."/>
            <person name="Martin F."/>
            <person name="Silar P."/>
            <person name="Natvig D."/>
            <person name="Lalanne C."/>
            <person name="Gautier V."/>
            <person name="Ament-Velasquez S.L."/>
            <person name="Kruys A."/>
            <person name="Hutchinson M.I."/>
            <person name="Powell A.J."/>
            <person name="Barry K."/>
            <person name="Miller A.N."/>
            <person name="Grigoriev I.V."/>
            <person name="Debuchy R."/>
            <person name="Gladieux P."/>
            <person name="Thoren M.H."/>
            <person name="Johannesson H."/>
        </authorList>
    </citation>
    <scope>NUCLEOTIDE SEQUENCE</scope>
    <source>
        <strain evidence="3">PSN309</strain>
    </source>
</reference>
<keyword evidence="4" id="KW-1185">Reference proteome</keyword>
<evidence type="ECO:0000259" key="2">
    <source>
        <dbReference type="Pfam" id="PF24883"/>
    </source>
</evidence>
<dbReference type="Pfam" id="PF24883">
    <property type="entry name" value="NPHP3_N"/>
    <property type="match status" value="1"/>
</dbReference>
<keyword evidence="1" id="KW-0677">Repeat</keyword>
<dbReference type="PANTHER" id="PTHR10039">
    <property type="entry name" value="AMELOGENIN"/>
    <property type="match status" value="1"/>
</dbReference>
<feature type="domain" description="Nephrocystin 3-like N-terminal" evidence="2">
    <location>
        <begin position="58"/>
        <end position="132"/>
    </location>
</feature>
<evidence type="ECO:0000313" key="3">
    <source>
        <dbReference type="EMBL" id="KAK4184467.1"/>
    </source>
</evidence>
<proteinExistence type="predicted"/>
<dbReference type="EMBL" id="MU864487">
    <property type="protein sequence ID" value="KAK4184467.1"/>
    <property type="molecule type" value="Genomic_DNA"/>
</dbReference>
<name>A0AAN6WQE3_9PEZI</name>
<protein>
    <recommendedName>
        <fullName evidence="2">Nephrocystin 3-like N-terminal domain-containing protein</fullName>
    </recommendedName>
</protein>
<accession>A0AAN6WQE3</accession>